<dbReference type="eggNOG" id="COG0433">
    <property type="taxonomic scope" value="Bacteria"/>
</dbReference>
<sequence length="572" mass="63079">MVDAAPIYPFERSRYLGSVSRVSPLGVRVNFPFATEVSPSQYAGHRVTRGQVGEFVVIESFGSAIIGRITEIQLPDRDRLSVEPERNEGDEVANPIGMIKLLGSVDLNSRQSSRGIGEVPRVGDYVYLAHPDFVRHAIVSTTGAKGGLIEIGHLSGAPETRISLSPASIFGRHCAVLGTTGGGKSWSTARLVEQVANRGGKVVLLDPTGEYHTLKGRVRHVHLGGTRNSDADPREFVSFPYFHLTEMDLFAFLQPSPGVQAPKLREALQSLKLVQLEPGLLDEGSTILLKEERAWKPVNRAIVEHDRKLHAPSAFFAFKDLVQQVLAECVYPSSNKEGLKNHWGGRHQNSFDSCVTLCMRITTFQKSQPMVPVFAPPAYMTDLTKVISEFLSDPETAVLRVSMRYLAFEQHTRELVVNAIGRYLLNRARNGDFHNVPLVVAIDEAHQFLNKSIGDDNNKVTLDAFALIAKEGRKYGLTCLLATQRPRDIPEDVLSQIGMFVVHRLINERDQSVVINASGVLDQSTAAFLPNLRDGEALIVGADSIMPMPIILNQPINKPGLEENIVKTWMST</sequence>
<evidence type="ECO:0000256" key="4">
    <source>
        <dbReference type="ARBA" id="ARBA00022840"/>
    </source>
</evidence>
<evidence type="ECO:0000259" key="7">
    <source>
        <dbReference type="Pfam" id="PF01935"/>
    </source>
</evidence>
<dbReference type="RefSeq" id="WP_045230274.1">
    <property type="nucleotide sequence ID" value="NZ_BBJU01000013.1"/>
</dbReference>
<dbReference type="InterPro" id="IPR033186">
    <property type="entry name" value="HerA_C"/>
</dbReference>
<gene>
    <name evidence="9" type="ORF">RRU01S_13_00260</name>
</gene>
<dbReference type="Gene3D" id="3.40.50.300">
    <property type="entry name" value="P-loop containing nucleotide triphosphate hydrolases"/>
    <property type="match status" value="2"/>
</dbReference>
<feature type="domain" description="Helicase HerA central" evidence="7">
    <location>
        <begin position="149"/>
        <end position="271"/>
    </location>
</feature>
<keyword evidence="4" id="KW-0067">ATP-binding</keyword>
<protein>
    <recommendedName>
        <fullName evidence="11">Helicase HerA central domain-containing protein</fullName>
    </recommendedName>
</protein>
<organism evidence="9 10">
    <name type="scientific">Agrobacterium rubi TR3 = NBRC 13261</name>
    <dbReference type="NCBI Taxonomy" id="1368415"/>
    <lineage>
        <taxon>Bacteria</taxon>
        <taxon>Pseudomonadati</taxon>
        <taxon>Pseudomonadota</taxon>
        <taxon>Alphaproteobacteria</taxon>
        <taxon>Hyphomicrobiales</taxon>
        <taxon>Rhizobiaceae</taxon>
        <taxon>Rhizobium/Agrobacterium group</taxon>
        <taxon>Agrobacterium</taxon>
    </lineage>
</organism>
<evidence type="ECO:0000256" key="2">
    <source>
        <dbReference type="ARBA" id="ARBA00022801"/>
    </source>
</evidence>
<dbReference type="AlphaFoldDB" id="A0A081CVJ2"/>
<keyword evidence="6" id="KW-0413">Isomerase</keyword>
<dbReference type="EMBL" id="BBJU01000013">
    <property type="protein sequence ID" value="GAK70688.1"/>
    <property type="molecule type" value="Genomic_DNA"/>
</dbReference>
<evidence type="ECO:0000256" key="5">
    <source>
        <dbReference type="ARBA" id="ARBA00023125"/>
    </source>
</evidence>
<feature type="domain" description="Helicase HerA-like C-terminal" evidence="8">
    <location>
        <begin position="430"/>
        <end position="518"/>
    </location>
</feature>
<dbReference type="PANTHER" id="PTHR42957">
    <property type="entry name" value="HELICASE MJ1565-RELATED"/>
    <property type="match status" value="1"/>
</dbReference>
<evidence type="ECO:0000313" key="10">
    <source>
        <dbReference type="Proteomes" id="UP000028701"/>
    </source>
</evidence>
<reference evidence="9 10" key="1">
    <citation type="submission" date="2014-08" db="EMBL/GenBank/DDBJ databases">
        <title>Whole genome shotgun sequence of Rhizobium rubi NBRC 13261.</title>
        <authorList>
            <person name="Katano-Makiyama Y."/>
            <person name="Hosoyama A."/>
            <person name="Hashimoto M."/>
            <person name="Hosoyama Y."/>
            <person name="Noguchi M."/>
            <person name="Tsuchikane K."/>
            <person name="Uohara A."/>
            <person name="Ohji S."/>
            <person name="Ichikawa N."/>
            <person name="Kimura A."/>
            <person name="Yamazoe A."/>
            <person name="Fujita N."/>
        </authorList>
    </citation>
    <scope>NUCLEOTIDE SEQUENCE [LARGE SCALE GENOMIC DNA]</scope>
    <source>
        <strain evidence="9 10">NBRC 13261</strain>
    </source>
</reference>
<dbReference type="SUPFAM" id="SSF52540">
    <property type="entry name" value="P-loop containing nucleoside triphosphate hydrolases"/>
    <property type="match status" value="1"/>
</dbReference>
<dbReference type="Pfam" id="PF05872">
    <property type="entry name" value="HerA_C"/>
    <property type="match status" value="1"/>
</dbReference>
<evidence type="ECO:0008006" key="11">
    <source>
        <dbReference type="Google" id="ProtNLM"/>
    </source>
</evidence>
<keyword evidence="5" id="KW-0238">DNA-binding</keyword>
<dbReference type="InterPro" id="IPR008571">
    <property type="entry name" value="HerA-like"/>
</dbReference>
<dbReference type="Pfam" id="PF01935">
    <property type="entry name" value="DUF87"/>
    <property type="match status" value="1"/>
</dbReference>
<name>A0A081CVJ2_9HYPH</name>
<dbReference type="GO" id="GO:0003677">
    <property type="term" value="F:DNA binding"/>
    <property type="evidence" value="ECO:0007669"/>
    <property type="project" value="UniProtKB-KW"/>
</dbReference>
<keyword evidence="1" id="KW-0547">Nucleotide-binding</keyword>
<dbReference type="InterPro" id="IPR027417">
    <property type="entry name" value="P-loop_NTPase"/>
</dbReference>
<dbReference type="Proteomes" id="UP000028701">
    <property type="component" value="Unassembled WGS sequence"/>
</dbReference>
<dbReference type="PANTHER" id="PTHR42957:SF1">
    <property type="entry name" value="HELICASE MJ1565-RELATED"/>
    <property type="match status" value="1"/>
</dbReference>
<dbReference type="GO" id="GO:0016787">
    <property type="term" value="F:hydrolase activity"/>
    <property type="evidence" value="ECO:0007669"/>
    <property type="project" value="UniProtKB-KW"/>
</dbReference>
<proteinExistence type="predicted"/>
<accession>A0A081CVJ2</accession>
<evidence type="ECO:0000256" key="3">
    <source>
        <dbReference type="ARBA" id="ARBA00022806"/>
    </source>
</evidence>
<keyword evidence="3" id="KW-0347">Helicase</keyword>
<evidence type="ECO:0000256" key="1">
    <source>
        <dbReference type="ARBA" id="ARBA00022741"/>
    </source>
</evidence>
<dbReference type="GO" id="GO:0005524">
    <property type="term" value="F:ATP binding"/>
    <property type="evidence" value="ECO:0007669"/>
    <property type="project" value="UniProtKB-KW"/>
</dbReference>
<evidence type="ECO:0000256" key="6">
    <source>
        <dbReference type="ARBA" id="ARBA00023235"/>
    </source>
</evidence>
<dbReference type="GO" id="GO:0004386">
    <property type="term" value="F:helicase activity"/>
    <property type="evidence" value="ECO:0007669"/>
    <property type="project" value="UniProtKB-KW"/>
</dbReference>
<comment type="caution">
    <text evidence="9">The sequence shown here is derived from an EMBL/GenBank/DDBJ whole genome shotgun (WGS) entry which is preliminary data.</text>
</comment>
<dbReference type="InterPro" id="IPR002789">
    <property type="entry name" value="HerA_central"/>
</dbReference>
<evidence type="ECO:0000259" key="8">
    <source>
        <dbReference type="Pfam" id="PF05872"/>
    </source>
</evidence>
<dbReference type="OrthoDB" id="9806951at2"/>
<keyword evidence="2" id="KW-0378">Hydrolase</keyword>
<evidence type="ECO:0000313" key="9">
    <source>
        <dbReference type="EMBL" id="GAK70688.1"/>
    </source>
</evidence>